<proteinExistence type="predicted"/>
<keyword evidence="1" id="KW-0812">Transmembrane</keyword>
<keyword evidence="1" id="KW-1133">Transmembrane helix</keyword>
<feature type="transmembrane region" description="Helical" evidence="1">
    <location>
        <begin position="37"/>
        <end position="57"/>
    </location>
</feature>
<keyword evidence="1" id="KW-0472">Membrane</keyword>
<evidence type="ECO:0000313" key="2">
    <source>
        <dbReference type="EMBL" id="QJA90006.1"/>
    </source>
</evidence>
<accession>A0A6M3L5K8</accession>
<dbReference type="EMBL" id="MT142884">
    <property type="protein sequence ID" value="QJA90006.1"/>
    <property type="molecule type" value="Genomic_DNA"/>
</dbReference>
<reference evidence="2" key="1">
    <citation type="submission" date="2020-03" db="EMBL/GenBank/DDBJ databases">
        <title>The deep terrestrial virosphere.</title>
        <authorList>
            <person name="Holmfeldt K."/>
            <person name="Nilsson E."/>
            <person name="Simone D."/>
            <person name="Lopez-Fernandez M."/>
            <person name="Wu X."/>
            <person name="de Brujin I."/>
            <person name="Lundin D."/>
            <person name="Andersson A."/>
            <person name="Bertilsson S."/>
            <person name="Dopson M."/>
        </authorList>
    </citation>
    <scope>NUCLEOTIDE SEQUENCE</scope>
    <source>
        <strain evidence="2">MM415B02461</strain>
    </source>
</reference>
<sequence length="83" mass="9528">MIADIGLIICLYVFTRLWQFNYRVWTKISKEPKKPKHAWVALGFNALVSLVVVYLVIDLVQSGELFGTDFTVIHKADGVDFIR</sequence>
<evidence type="ECO:0000256" key="1">
    <source>
        <dbReference type="SAM" id="Phobius"/>
    </source>
</evidence>
<gene>
    <name evidence="2" type="ORF">MM415B02461_0008</name>
</gene>
<name>A0A6M3L5K8_9ZZZZ</name>
<organism evidence="2">
    <name type="scientific">viral metagenome</name>
    <dbReference type="NCBI Taxonomy" id="1070528"/>
    <lineage>
        <taxon>unclassified sequences</taxon>
        <taxon>metagenomes</taxon>
        <taxon>organismal metagenomes</taxon>
    </lineage>
</organism>
<dbReference type="AlphaFoldDB" id="A0A6M3L5K8"/>
<protein>
    <submittedName>
        <fullName evidence="2">Uncharacterized protein</fullName>
    </submittedName>
</protein>
<feature type="transmembrane region" description="Helical" evidence="1">
    <location>
        <begin position="6"/>
        <end position="25"/>
    </location>
</feature>